<evidence type="ECO:0000313" key="1">
    <source>
        <dbReference type="EMBL" id="KAI5673311.1"/>
    </source>
</evidence>
<comment type="caution">
    <text evidence="1">The sequence shown here is derived from an EMBL/GenBank/DDBJ whole genome shotgun (WGS) entry which is preliminary data.</text>
</comment>
<dbReference type="EMBL" id="CM044703">
    <property type="protein sequence ID" value="KAI5673311.1"/>
    <property type="molecule type" value="Genomic_DNA"/>
</dbReference>
<organism evidence="1 2">
    <name type="scientific">Catharanthus roseus</name>
    <name type="common">Madagascar periwinkle</name>
    <name type="synonym">Vinca rosea</name>
    <dbReference type="NCBI Taxonomy" id="4058"/>
    <lineage>
        <taxon>Eukaryota</taxon>
        <taxon>Viridiplantae</taxon>
        <taxon>Streptophyta</taxon>
        <taxon>Embryophyta</taxon>
        <taxon>Tracheophyta</taxon>
        <taxon>Spermatophyta</taxon>
        <taxon>Magnoliopsida</taxon>
        <taxon>eudicotyledons</taxon>
        <taxon>Gunneridae</taxon>
        <taxon>Pentapetalae</taxon>
        <taxon>asterids</taxon>
        <taxon>lamiids</taxon>
        <taxon>Gentianales</taxon>
        <taxon>Apocynaceae</taxon>
        <taxon>Rauvolfioideae</taxon>
        <taxon>Vinceae</taxon>
        <taxon>Catharanthinae</taxon>
        <taxon>Catharanthus</taxon>
    </lineage>
</organism>
<proteinExistence type="predicted"/>
<name>A0ACC0BL23_CATRO</name>
<accession>A0ACC0BL23</accession>
<sequence>MFCSYNCEMDALCLQCRSNGNIIEMYESMARQNLIITELSDRMCRNTLPKPELSHNPVRHVRFDAVKVCNESMPRRYPAVPNLPRPKFMFILITQHVILLDVEPASLSSRSNRSDQHPAISFSSTRDACPRFLYRYASVAAPYANFPADLTSFTNGQSLEGTMLLLLSLNSEQPSKYCI</sequence>
<reference evidence="2" key="1">
    <citation type="journal article" date="2023" name="Nat. Plants">
        <title>Single-cell RNA sequencing provides a high-resolution roadmap for understanding the multicellular compartmentation of specialized metabolism.</title>
        <authorList>
            <person name="Sun S."/>
            <person name="Shen X."/>
            <person name="Li Y."/>
            <person name="Li Y."/>
            <person name="Wang S."/>
            <person name="Li R."/>
            <person name="Zhang H."/>
            <person name="Shen G."/>
            <person name="Guo B."/>
            <person name="Wei J."/>
            <person name="Xu J."/>
            <person name="St-Pierre B."/>
            <person name="Chen S."/>
            <person name="Sun C."/>
        </authorList>
    </citation>
    <scope>NUCLEOTIDE SEQUENCE [LARGE SCALE GENOMIC DNA]</scope>
</reference>
<dbReference type="Proteomes" id="UP001060085">
    <property type="component" value="Linkage Group LG03"/>
</dbReference>
<keyword evidence="2" id="KW-1185">Reference proteome</keyword>
<evidence type="ECO:0000313" key="2">
    <source>
        <dbReference type="Proteomes" id="UP001060085"/>
    </source>
</evidence>
<gene>
    <name evidence="1" type="ORF">M9H77_13675</name>
</gene>
<protein>
    <submittedName>
        <fullName evidence="1">Uncharacterized protein</fullName>
    </submittedName>
</protein>